<organism evidence="2 3">
    <name type="scientific">Kribbella steppae</name>
    <dbReference type="NCBI Taxonomy" id="2512223"/>
    <lineage>
        <taxon>Bacteria</taxon>
        <taxon>Bacillati</taxon>
        <taxon>Actinomycetota</taxon>
        <taxon>Actinomycetes</taxon>
        <taxon>Propionibacteriales</taxon>
        <taxon>Kribbellaceae</taxon>
        <taxon>Kribbella</taxon>
    </lineage>
</organism>
<reference evidence="2 3" key="1">
    <citation type="journal article" date="2015" name="Stand. Genomic Sci.">
        <title>Genomic Encyclopedia of Bacterial and Archaeal Type Strains, Phase III: the genomes of soil and plant-associated and newly described type strains.</title>
        <authorList>
            <person name="Whitman W.B."/>
            <person name="Woyke T."/>
            <person name="Klenk H.P."/>
            <person name="Zhou Y."/>
            <person name="Lilburn T.G."/>
            <person name="Beck B.J."/>
            <person name="De Vos P."/>
            <person name="Vandamme P."/>
            <person name="Eisen J.A."/>
            <person name="Garrity G."/>
            <person name="Hugenholtz P."/>
            <person name="Kyrpides N.C."/>
        </authorList>
    </citation>
    <scope>NUCLEOTIDE SEQUENCE [LARGE SCALE GENOMIC DNA]</scope>
    <source>
        <strain evidence="2 3">VKM Ac-2572</strain>
    </source>
</reference>
<keyword evidence="3" id="KW-1185">Reference proteome</keyword>
<protein>
    <submittedName>
        <fullName evidence="2">Uncharacterized protein</fullName>
    </submittedName>
</protein>
<keyword evidence="1" id="KW-0812">Transmembrane</keyword>
<feature type="transmembrane region" description="Helical" evidence="1">
    <location>
        <begin position="6"/>
        <end position="28"/>
    </location>
</feature>
<keyword evidence="1" id="KW-0472">Membrane</keyword>
<comment type="caution">
    <text evidence="2">The sequence shown here is derived from an EMBL/GenBank/DDBJ whole genome shotgun (WGS) entry which is preliminary data.</text>
</comment>
<evidence type="ECO:0000256" key="1">
    <source>
        <dbReference type="SAM" id="Phobius"/>
    </source>
</evidence>
<evidence type="ECO:0000313" key="3">
    <source>
        <dbReference type="Proteomes" id="UP000294508"/>
    </source>
</evidence>
<accession>A0A4R2HRC5</accession>
<keyword evidence="1" id="KW-1133">Transmembrane helix</keyword>
<sequence length="220" mass="23729">MEDLQLWDGMIGALAGALIGLVPAVLAWRAAVRANSRAAEANDISRRSLAEAQRSAAAAEAANSIASSAVEENSRANGIADQALEEARQARKIQYADWHRQAKPHITLLLHDDPSDEEGYPLEFSCDRDIDSGSISLVDGWDRRVIKGLGASPDEQVFNFGEAVTLSALKAGASATKGLWITNASAAEGQDVRLRCEVTIDGDSWSDVQTIELPTRFWIK</sequence>
<gene>
    <name evidence="2" type="ORF">EV652_10327</name>
</gene>
<proteinExistence type="predicted"/>
<dbReference type="AlphaFoldDB" id="A0A4R2HRC5"/>
<dbReference type="Proteomes" id="UP000294508">
    <property type="component" value="Unassembled WGS sequence"/>
</dbReference>
<dbReference type="EMBL" id="SLWN01000003">
    <property type="protein sequence ID" value="TCO33028.1"/>
    <property type="molecule type" value="Genomic_DNA"/>
</dbReference>
<dbReference type="RefSeq" id="WP_132208537.1">
    <property type="nucleotide sequence ID" value="NZ_SLWN01000003.1"/>
</dbReference>
<name>A0A4R2HRC5_9ACTN</name>
<evidence type="ECO:0000313" key="2">
    <source>
        <dbReference type="EMBL" id="TCO33028.1"/>
    </source>
</evidence>